<name>A0ABS4PZB5_9PSEU</name>
<dbReference type="SUPFAM" id="SSF51445">
    <property type="entry name" value="(Trans)glycosidases"/>
    <property type="match status" value="1"/>
</dbReference>
<proteinExistence type="predicted"/>
<evidence type="ECO:0000313" key="2">
    <source>
        <dbReference type="Proteomes" id="UP000741013"/>
    </source>
</evidence>
<dbReference type="PANTHER" id="PTHR12631">
    <property type="entry name" value="ALPHA-L-IDURONIDASE"/>
    <property type="match status" value="1"/>
</dbReference>
<evidence type="ECO:0000313" key="1">
    <source>
        <dbReference type="EMBL" id="MBP2184250.1"/>
    </source>
</evidence>
<dbReference type="Gene3D" id="3.20.20.80">
    <property type="entry name" value="Glycosidases"/>
    <property type="match status" value="1"/>
</dbReference>
<gene>
    <name evidence="1" type="ORF">JOM49_005776</name>
</gene>
<comment type="caution">
    <text evidence="1">The sequence shown here is derived from an EMBL/GenBank/DDBJ whole genome shotgun (WGS) entry which is preliminary data.</text>
</comment>
<dbReference type="InterPro" id="IPR017853">
    <property type="entry name" value="GH"/>
</dbReference>
<dbReference type="InterPro" id="IPR051923">
    <property type="entry name" value="Glycosyl_Hydrolase_39"/>
</dbReference>
<accession>A0ABS4PZB5</accession>
<organism evidence="1 2">
    <name type="scientific">Amycolatopsis magusensis</name>
    <dbReference type="NCBI Taxonomy" id="882444"/>
    <lineage>
        <taxon>Bacteria</taxon>
        <taxon>Bacillati</taxon>
        <taxon>Actinomycetota</taxon>
        <taxon>Actinomycetes</taxon>
        <taxon>Pseudonocardiales</taxon>
        <taxon>Pseudonocardiaceae</taxon>
        <taxon>Amycolatopsis</taxon>
    </lineage>
</organism>
<dbReference type="PANTHER" id="PTHR12631:SF10">
    <property type="entry name" value="BETA-XYLOSIDASE-LIKE PROTEIN-RELATED"/>
    <property type="match status" value="1"/>
</dbReference>
<dbReference type="Proteomes" id="UP000741013">
    <property type="component" value="Unassembled WGS sequence"/>
</dbReference>
<keyword evidence="2" id="KW-1185">Reference proteome</keyword>
<sequence length="482" mass="54185">MIGDPPEPGDALPGFRLGVSRGLTYGVHTEPEVFLPEVRALGVRTVRVYLYWAQLEPEPGEFDWTAVDALLDQLEDTDELWITVYSTSTWATRHPNPTLPASAAEDPERYRRFLRELVSRCRGRVRFWQCDNEPCVNFLWNGSAAEYVRQLGIFGEVVRELDDGGLVVIGGVPPDALDGDEADAEAVAYFDRIIRDGGAHFDVFDIHPYGDPYGIPAVVEAAHRALARHGLRKPVVIGEYNGPFPFAQPGLRPRLVGLWSGVQEENGAGGAGEQLDEEWKRTGEPGMIALYRRMAVLPPLLQMFMVGCPPDLEDKRHRWNCRDLVVRNLLAFEAGVRRTVCWQLAPERPGRRNPYKVMELLFGKFDLMDYQGDRLGRRYPAGEAMARLAERLGEVRKVSRIEVPGQPDLHLFEVDRVARGPMLVAWERRGDFDGEDEPPTPFHHEWAASTARAMDALGAPVPIEVRDGRVHLPLTLTPVFIE</sequence>
<dbReference type="EMBL" id="JAGGMS010000001">
    <property type="protein sequence ID" value="MBP2184250.1"/>
    <property type="molecule type" value="Genomic_DNA"/>
</dbReference>
<reference evidence="1 2" key="1">
    <citation type="submission" date="2021-03" db="EMBL/GenBank/DDBJ databases">
        <title>Sequencing the genomes of 1000 actinobacteria strains.</title>
        <authorList>
            <person name="Klenk H.-P."/>
        </authorList>
    </citation>
    <scope>NUCLEOTIDE SEQUENCE [LARGE SCALE GENOMIC DNA]</scope>
    <source>
        <strain evidence="1 2">DSM 45510</strain>
    </source>
</reference>
<protein>
    <submittedName>
        <fullName evidence="1">Uncharacterized protein</fullName>
    </submittedName>
</protein>